<protein>
    <submittedName>
        <fullName evidence="6">Flagellar hook-associated protein 3 FlgL</fullName>
    </submittedName>
</protein>
<evidence type="ECO:0000259" key="4">
    <source>
        <dbReference type="Pfam" id="PF00669"/>
    </source>
</evidence>
<accession>A0A1H6ZTA6</accession>
<evidence type="ECO:0000256" key="2">
    <source>
        <dbReference type="ARBA" id="ARBA00005709"/>
    </source>
</evidence>
<evidence type="ECO:0000259" key="5">
    <source>
        <dbReference type="Pfam" id="PF00700"/>
    </source>
</evidence>
<keyword evidence="3" id="KW-0975">Bacterial flagellum</keyword>
<dbReference type="InterPro" id="IPR001492">
    <property type="entry name" value="Flagellin"/>
</dbReference>
<evidence type="ECO:0000313" key="7">
    <source>
        <dbReference type="Proteomes" id="UP000183315"/>
    </source>
</evidence>
<dbReference type="Pfam" id="PF00700">
    <property type="entry name" value="Flagellin_C"/>
    <property type="match status" value="1"/>
</dbReference>
<comment type="subcellular location">
    <subcellularLocation>
        <location evidence="1">Bacterial flagellum</location>
    </subcellularLocation>
</comment>
<dbReference type="GO" id="GO:0071973">
    <property type="term" value="P:bacterial-type flagellum-dependent cell motility"/>
    <property type="evidence" value="ECO:0007669"/>
    <property type="project" value="InterPro"/>
</dbReference>
<dbReference type="EMBL" id="FNZI01000005">
    <property type="protein sequence ID" value="SEJ56581.1"/>
    <property type="molecule type" value="Genomic_DNA"/>
</dbReference>
<feature type="domain" description="Flagellin N-terminal" evidence="4">
    <location>
        <begin position="8"/>
        <end position="142"/>
    </location>
</feature>
<keyword evidence="6" id="KW-0282">Flagellum</keyword>
<keyword evidence="7" id="KW-1185">Reference proteome</keyword>
<dbReference type="STRING" id="1043493.SAMN05421637_2215"/>
<evidence type="ECO:0000313" key="6">
    <source>
        <dbReference type="EMBL" id="SEJ56581.1"/>
    </source>
</evidence>
<feature type="domain" description="Flagellin C-terminal" evidence="5">
    <location>
        <begin position="216"/>
        <end position="298"/>
    </location>
</feature>
<name>A0A1H6ZTA6_9MICO</name>
<keyword evidence="6" id="KW-0969">Cilium</keyword>
<gene>
    <name evidence="6" type="ORF">SAMN05421637_2215</name>
</gene>
<dbReference type="PANTHER" id="PTHR42792:SF1">
    <property type="entry name" value="FLAGELLAR HOOK-ASSOCIATED PROTEIN 3"/>
    <property type="match status" value="1"/>
</dbReference>
<sequence length="299" mass="31462">MINRVTQQTVHRSTLANLQLNLSKMSDLQGQMSSGKRIDRASDDPVAAGRAMAYRAEKAAAEQAATNAADGASWLNQIDSTLQSSVSALRRVRDLTVQASSTGVHSDTSREAIAAEIEGLRDALLGHANTRINGRSVFAGTSAASSAFEDSSSATPYSWNGIASTAVTRRISADTTVRVDVDGTAAYGVGASSVFQTLDDLAAEIRAGDAVSGRLDDIDAHLDSMLSTLTTVGARYNQITDAQDLIAAKLQDLGASISTVEDIDIAQAVLELQMQEVAYQGALGAASRVLQPTLLDYLR</sequence>
<keyword evidence="6" id="KW-0966">Cell projection</keyword>
<dbReference type="PANTHER" id="PTHR42792">
    <property type="entry name" value="FLAGELLIN"/>
    <property type="match status" value="1"/>
</dbReference>
<proteinExistence type="inferred from homology"/>
<evidence type="ECO:0000256" key="3">
    <source>
        <dbReference type="ARBA" id="ARBA00023143"/>
    </source>
</evidence>
<dbReference type="Pfam" id="PF00669">
    <property type="entry name" value="Flagellin_N"/>
    <property type="match status" value="1"/>
</dbReference>
<dbReference type="InterPro" id="IPR001029">
    <property type="entry name" value="Flagellin_N"/>
</dbReference>
<dbReference type="InterPro" id="IPR046358">
    <property type="entry name" value="Flagellin_C"/>
</dbReference>
<dbReference type="RefSeq" id="WP_042214849.1">
    <property type="nucleotide sequence ID" value="NZ_BBLU01000007.1"/>
</dbReference>
<dbReference type="GO" id="GO:0005198">
    <property type="term" value="F:structural molecule activity"/>
    <property type="evidence" value="ECO:0007669"/>
    <property type="project" value="InterPro"/>
</dbReference>
<dbReference type="eggNOG" id="COG1344">
    <property type="taxonomic scope" value="Bacteria"/>
</dbReference>
<dbReference type="OrthoDB" id="9758307at2"/>
<dbReference type="AlphaFoldDB" id="A0A1H6ZTA6"/>
<dbReference type="SUPFAM" id="SSF64518">
    <property type="entry name" value="Phase 1 flagellin"/>
    <property type="match status" value="1"/>
</dbReference>
<dbReference type="GO" id="GO:0009424">
    <property type="term" value="C:bacterial-type flagellum hook"/>
    <property type="evidence" value="ECO:0007669"/>
    <property type="project" value="InterPro"/>
</dbReference>
<reference evidence="7" key="1">
    <citation type="submission" date="2016-10" db="EMBL/GenBank/DDBJ databases">
        <authorList>
            <person name="Varghese N."/>
        </authorList>
    </citation>
    <scope>NUCLEOTIDE SEQUENCE [LARGE SCALE GENOMIC DNA]</scope>
    <source>
        <strain evidence="7">DSM 24868</strain>
    </source>
</reference>
<dbReference type="Proteomes" id="UP000183315">
    <property type="component" value="Unassembled WGS sequence"/>
</dbReference>
<comment type="similarity">
    <text evidence="2">Belongs to the bacterial flagellin family.</text>
</comment>
<evidence type="ECO:0000256" key="1">
    <source>
        <dbReference type="ARBA" id="ARBA00004365"/>
    </source>
</evidence>
<dbReference type="Gene3D" id="1.20.1330.10">
    <property type="entry name" value="f41 fragment of flagellin, N-terminal domain"/>
    <property type="match status" value="1"/>
</dbReference>
<dbReference type="NCBIfam" id="TIGR02550">
    <property type="entry name" value="flagell_flgL"/>
    <property type="match status" value="1"/>
</dbReference>
<dbReference type="InterPro" id="IPR013384">
    <property type="entry name" value="Flagell_FlgL"/>
</dbReference>
<organism evidence="6 7">
    <name type="scientific">Demequina mangrovi</name>
    <dbReference type="NCBI Taxonomy" id="1043493"/>
    <lineage>
        <taxon>Bacteria</taxon>
        <taxon>Bacillati</taxon>
        <taxon>Actinomycetota</taxon>
        <taxon>Actinomycetes</taxon>
        <taxon>Micrococcales</taxon>
        <taxon>Demequinaceae</taxon>
        <taxon>Demequina</taxon>
    </lineage>
</organism>